<feature type="transmembrane region" description="Helical" evidence="2">
    <location>
        <begin position="293"/>
        <end position="313"/>
    </location>
</feature>
<dbReference type="Proteomes" id="UP001194468">
    <property type="component" value="Unassembled WGS sequence"/>
</dbReference>
<sequence>MSSSVMTPRRQSSATGLQTADCPSTSPPLTGTPILIGARVSTFQLQALEANTELNKTHPPHPIDYQPSVNGRRRTRFTLHRLLSAAIPTIFTTSKFIDSVHGKALTLNFLDLIPAILVFILFVFSWFDFDPPWLFDTDWDYLLEMTKRGVKDLPRRAKNNPSASLGIIFGVISVLLAITRAISLSRNYQPGGYIDFFDSDCTALALILLPASLMVVGGDRHQRNAYKHAFSMSAILTQLGMLAKWTMGFWISDRPRISETLCYRISLSSLWSITCALGWFTGHYQKLMQTRTFVLAWSSFILVCRSIVSGGTVQRLLNNSGDPNFRRDLTINIGLGACYIILLGMIIRLSLVAALRRY</sequence>
<gene>
    <name evidence="3" type="ORF">L210DRAFT_3560374</name>
</gene>
<proteinExistence type="predicted"/>
<evidence type="ECO:0000256" key="1">
    <source>
        <dbReference type="SAM" id="MobiDB-lite"/>
    </source>
</evidence>
<comment type="caution">
    <text evidence="3">The sequence shown here is derived from an EMBL/GenBank/DDBJ whole genome shotgun (WGS) entry which is preliminary data.</text>
</comment>
<protein>
    <submittedName>
        <fullName evidence="3">Uncharacterized protein</fullName>
    </submittedName>
</protein>
<feature type="transmembrane region" description="Helical" evidence="2">
    <location>
        <begin position="163"/>
        <end position="182"/>
    </location>
</feature>
<keyword evidence="4" id="KW-1185">Reference proteome</keyword>
<feature type="transmembrane region" description="Helical" evidence="2">
    <location>
        <begin position="333"/>
        <end position="355"/>
    </location>
</feature>
<keyword evidence="2" id="KW-0812">Transmembrane</keyword>
<dbReference type="AlphaFoldDB" id="A0AAD4BIG1"/>
<organism evidence="3 4">
    <name type="scientific">Boletus edulis BED1</name>
    <dbReference type="NCBI Taxonomy" id="1328754"/>
    <lineage>
        <taxon>Eukaryota</taxon>
        <taxon>Fungi</taxon>
        <taxon>Dikarya</taxon>
        <taxon>Basidiomycota</taxon>
        <taxon>Agaricomycotina</taxon>
        <taxon>Agaricomycetes</taxon>
        <taxon>Agaricomycetidae</taxon>
        <taxon>Boletales</taxon>
        <taxon>Boletineae</taxon>
        <taxon>Boletaceae</taxon>
        <taxon>Boletoideae</taxon>
        <taxon>Boletus</taxon>
    </lineage>
</organism>
<feature type="transmembrane region" description="Helical" evidence="2">
    <location>
        <begin position="109"/>
        <end position="127"/>
    </location>
</feature>
<accession>A0AAD4BIG1</accession>
<evidence type="ECO:0000313" key="4">
    <source>
        <dbReference type="Proteomes" id="UP001194468"/>
    </source>
</evidence>
<feature type="region of interest" description="Disordered" evidence="1">
    <location>
        <begin position="1"/>
        <end position="27"/>
    </location>
</feature>
<keyword evidence="2" id="KW-0472">Membrane</keyword>
<keyword evidence="2" id="KW-1133">Transmembrane helix</keyword>
<dbReference type="EMBL" id="WHUW01000050">
    <property type="protein sequence ID" value="KAF8431450.1"/>
    <property type="molecule type" value="Genomic_DNA"/>
</dbReference>
<reference evidence="3" key="1">
    <citation type="submission" date="2019-10" db="EMBL/GenBank/DDBJ databases">
        <authorList>
            <consortium name="DOE Joint Genome Institute"/>
            <person name="Kuo A."/>
            <person name="Miyauchi S."/>
            <person name="Kiss E."/>
            <person name="Drula E."/>
            <person name="Kohler A."/>
            <person name="Sanchez-Garcia M."/>
            <person name="Andreopoulos B."/>
            <person name="Barry K.W."/>
            <person name="Bonito G."/>
            <person name="Buee M."/>
            <person name="Carver A."/>
            <person name="Chen C."/>
            <person name="Cichocki N."/>
            <person name="Clum A."/>
            <person name="Culley D."/>
            <person name="Crous P.W."/>
            <person name="Fauchery L."/>
            <person name="Girlanda M."/>
            <person name="Hayes R."/>
            <person name="Keri Z."/>
            <person name="LaButti K."/>
            <person name="Lipzen A."/>
            <person name="Lombard V."/>
            <person name="Magnuson J."/>
            <person name="Maillard F."/>
            <person name="Morin E."/>
            <person name="Murat C."/>
            <person name="Nolan M."/>
            <person name="Ohm R."/>
            <person name="Pangilinan J."/>
            <person name="Pereira M."/>
            <person name="Perotto S."/>
            <person name="Peter M."/>
            <person name="Riley R."/>
            <person name="Sitrit Y."/>
            <person name="Stielow B."/>
            <person name="Szollosi G."/>
            <person name="Zifcakova L."/>
            <person name="Stursova M."/>
            <person name="Spatafora J.W."/>
            <person name="Tedersoo L."/>
            <person name="Vaario L.-M."/>
            <person name="Yamada A."/>
            <person name="Yan M."/>
            <person name="Wang P."/>
            <person name="Xu J."/>
            <person name="Bruns T."/>
            <person name="Baldrian P."/>
            <person name="Vilgalys R."/>
            <person name="Henrissat B."/>
            <person name="Grigoriev I.V."/>
            <person name="Hibbett D."/>
            <person name="Nagy L.G."/>
            <person name="Martin F.M."/>
        </authorList>
    </citation>
    <scope>NUCLEOTIDE SEQUENCE</scope>
    <source>
        <strain evidence="3">BED1</strain>
    </source>
</reference>
<evidence type="ECO:0000313" key="3">
    <source>
        <dbReference type="EMBL" id="KAF8431450.1"/>
    </source>
</evidence>
<evidence type="ECO:0000256" key="2">
    <source>
        <dbReference type="SAM" id="Phobius"/>
    </source>
</evidence>
<feature type="transmembrane region" description="Helical" evidence="2">
    <location>
        <begin position="230"/>
        <end position="251"/>
    </location>
</feature>
<reference evidence="3" key="2">
    <citation type="journal article" date="2020" name="Nat. Commun.">
        <title>Large-scale genome sequencing of mycorrhizal fungi provides insights into the early evolution of symbiotic traits.</title>
        <authorList>
            <person name="Miyauchi S."/>
            <person name="Kiss E."/>
            <person name="Kuo A."/>
            <person name="Drula E."/>
            <person name="Kohler A."/>
            <person name="Sanchez-Garcia M."/>
            <person name="Morin E."/>
            <person name="Andreopoulos B."/>
            <person name="Barry K.W."/>
            <person name="Bonito G."/>
            <person name="Buee M."/>
            <person name="Carver A."/>
            <person name="Chen C."/>
            <person name="Cichocki N."/>
            <person name="Clum A."/>
            <person name="Culley D."/>
            <person name="Crous P.W."/>
            <person name="Fauchery L."/>
            <person name="Girlanda M."/>
            <person name="Hayes R.D."/>
            <person name="Keri Z."/>
            <person name="LaButti K."/>
            <person name="Lipzen A."/>
            <person name="Lombard V."/>
            <person name="Magnuson J."/>
            <person name="Maillard F."/>
            <person name="Murat C."/>
            <person name="Nolan M."/>
            <person name="Ohm R.A."/>
            <person name="Pangilinan J."/>
            <person name="Pereira M.F."/>
            <person name="Perotto S."/>
            <person name="Peter M."/>
            <person name="Pfister S."/>
            <person name="Riley R."/>
            <person name="Sitrit Y."/>
            <person name="Stielow J.B."/>
            <person name="Szollosi G."/>
            <person name="Zifcakova L."/>
            <person name="Stursova M."/>
            <person name="Spatafora J.W."/>
            <person name="Tedersoo L."/>
            <person name="Vaario L.M."/>
            <person name="Yamada A."/>
            <person name="Yan M."/>
            <person name="Wang P."/>
            <person name="Xu J."/>
            <person name="Bruns T."/>
            <person name="Baldrian P."/>
            <person name="Vilgalys R."/>
            <person name="Dunand C."/>
            <person name="Henrissat B."/>
            <person name="Grigoriev I.V."/>
            <person name="Hibbett D."/>
            <person name="Nagy L.G."/>
            <person name="Martin F.M."/>
        </authorList>
    </citation>
    <scope>NUCLEOTIDE SEQUENCE</scope>
    <source>
        <strain evidence="3">BED1</strain>
    </source>
</reference>
<name>A0AAD4BIG1_BOLED</name>
<feature type="transmembrane region" description="Helical" evidence="2">
    <location>
        <begin position="263"/>
        <end position="281"/>
    </location>
</feature>